<dbReference type="NCBIfam" id="NF041528">
    <property type="entry name" value="strep_LAETG"/>
    <property type="match status" value="1"/>
</dbReference>
<keyword evidence="2" id="KW-0472">Membrane</keyword>
<evidence type="ECO:0000256" key="1">
    <source>
        <dbReference type="SAM" id="MobiDB-lite"/>
    </source>
</evidence>
<reference evidence="3" key="1">
    <citation type="submission" date="2022-06" db="EMBL/GenBank/DDBJ databases">
        <title>Draft genome sequence of Streptomyces sp. RB6PN25 isolated from peat swamp forest in Thailand.</title>
        <authorList>
            <person name="Duangmal K."/>
            <person name="Klaysubun C."/>
        </authorList>
    </citation>
    <scope>NUCLEOTIDE SEQUENCE</scope>
    <source>
        <strain evidence="3">RB6PN25</strain>
    </source>
</reference>
<gene>
    <name evidence="3" type="ORF">NGB36_18870</name>
</gene>
<keyword evidence="2" id="KW-1133">Transmembrane helix</keyword>
<sequence length="208" mass="20993">MAGSGWHKFSITVTNPSNNTIKEIGLAAGITGTDARNPLPLSQVELQAYDENTHQWFDVTDDGQTAAGALGGGNLPGQTAWEFPVRLDVKSSAQIGKSLAVGIAGYPDTNNDCVVKSEVDYGIQIVAPGTSTTGSKPVEQTGGEIPVSKSSSSSTSNTVVPAADLSGSLAHTGAPSQLPMIAGIGGAAIVAGAGAMFVVRRRKAGSAA</sequence>
<evidence type="ECO:0000313" key="3">
    <source>
        <dbReference type="EMBL" id="MCQ4082609.1"/>
    </source>
</evidence>
<dbReference type="EMBL" id="JANFNG010000014">
    <property type="protein sequence ID" value="MCQ4082609.1"/>
    <property type="molecule type" value="Genomic_DNA"/>
</dbReference>
<dbReference type="NCBIfam" id="TIGR01167">
    <property type="entry name" value="LPXTG_anchor"/>
    <property type="match status" value="1"/>
</dbReference>
<dbReference type="Proteomes" id="UP001057702">
    <property type="component" value="Unassembled WGS sequence"/>
</dbReference>
<accession>A0ABT1PY48</accession>
<proteinExistence type="predicted"/>
<dbReference type="RefSeq" id="WP_255921513.1">
    <property type="nucleotide sequence ID" value="NZ_JANFNG010000014.1"/>
</dbReference>
<evidence type="ECO:0000256" key="2">
    <source>
        <dbReference type="SAM" id="Phobius"/>
    </source>
</evidence>
<keyword evidence="4" id="KW-1185">Reference proteome</keyword>
<organism evidence="3 4">
    <name type="scientific">Streptomyces humicola</name>
    <dbReference type="NCBI Taxonomy" id="2953240"/>
    <lineage>
        <taxon>Bacteria</taxon>
        <taxon>Bacillati</taxon>
        <taxon>Actinomycetota</taxon>
        <taxon>Actinomycetes</taxon>
        <taxon>Kitasatosporales</taxon>
        <taxon>Streptomycetaceae</taxon>
        <taxon>Streptomyces</taxon>
    </lineage>
</organism>
<keyword evidence="2" id="KW-0812">Transmembrane</keyword>
<name>A0ABT1PY48_9ACTN</name>
<feature type="transmembrane region" description="Helical" evidence="2">
    <location>
        <begin position="178"/>
        <end position="199"/>
    </location>
</feature>
<protein>
    <submittedName>
        <fullName evidence="3">LPXTG cell wall anchor domain-containing protein</fullName>
    </submittedName>
</protein>
<evidence type="ECO:0000313" key="4">
    <source>
        <dbReference type="Proteomes" id="UP001057702"/>
    </source>
</evidence>
<comment type="caution">
    <text evidence="3">The sequence shown here is derived from an EMBL/GenBank/DDBJ whole genome shotgun (WGS) entry which is preliminary data.</text>
</comment>
<feature type="region of interest" description="Disordered" evidence="1">
    <location>
        <begin position="130"/>
        <end position="159"/>
    </location>
</feature>